<dbReference type="WBParaSite" id="EVEC_0000388201-mRNA-1">
    <property type="protein sequence ID" value="EVEC_0000388201-mRNA-1"/>
    <property type="gene ID" value="EVEC_0000388201"/>
</dbReference>
<keyword evidence="2" id="KW-1185">Reference proteome</keyword>
<organism evidence="3">
    <name type="scientific">Enterobius vermicularis</name>
    <name type="common">Human pinworm</name>
    <dbReference type="NCBI Taxonomy" id="51028"/>
    <lineage>
        <taxon>Eukaryota</taxon>
        <taxon>Metazoa</taxon>
        <taxon>Ecdysozoa</taxon>
        <taxon>Nematoda</taxon>
        <taxon>Chromadorea</taxon>
        <taxon>Rhabditida</taxon>
        <taxon>Spirurina</taxon>
        <taxon>Oxyuridomorpha</taxon>
        <taxon>Oxyuroidea</taxon>
        <taxon>Oxyuridae</taxon>
        <taxon>Enterobius</taxon>
    </lineage>
</organism>
<gene>
    <name evidence="1" type="ORF">EVEC_LOCUS3590</name>
</gene>
<dbReference type="AlphaFoldDB" id="A0A0N4V1P5"/>
<name>A0A0N4V1P5_ENTVE</name>
<evidence type="ECO:0000313" key="1">
    <source>
        <dbReference type="EMBL" id="VDD88447.1"/>
    </source>
</evidence>
<evidence type="ECO:0000313" key="2">
    <source>
        <dbReference type="Proteomes" id="UP000274131"/>
    </source>
</evidence>
<dbReference type="Proteomes" id="UP000274131">
    <property type="component" value="Unassembled WGS sequence"/>
</dbReference>
<reference evidence="3" key="1">
    <citation type="submission" date="2017-02" db="UniProtKB">
        <authorList>
            <consortium name="WormBaseParasite"/>
        </authorList>
    </citation>
    <scope>IDENTIFICATION</scope>
</reference>
<dbReference type="EMBL" id="UXUI01007633">
    <property type="protein sequence ID" value="VDD88447.1"/>
    <property type="molecule type" value="Genomic_DNA"/>
</dbReference>
<reference evidence="1 2" key="2">
    <citation type="submission" date="2018-10" db="EMBL/GenBank/DDBJ databases">
        <authorList>
            <consortium name="Pathogen Informatics"/>
        </authorList>
    </citation>
    <scope>NUCLEOTIDE SEQUENCE [LARGE SCALE GENOMIC DNA]</scope>
</reference>
<evidence type="ECO:0000313" key="3">
    <source>
        <dbReference type="WBParaSite" id="EVEC_0000388201-mRNA-1"/>
    </source>
</evidence>
<accession>A0A0N4V1P5</accession>
<protein>
    <submittedName>
        <fullName evidence="3">Iso_dh domain-containing protein</fullName>
    </submittedName>
</protein>
<proteinExistence type="predicted"/>
<sequence>MREFVLHDGKAPALLDAIQSALTLCKFLSKIGDEIFDGTKIGDEIFDVTKIGDEIFDGTKIGCFCINSIVLIRFLHLAPSHYCGDFMYCALFAEIELGVRAL</sequence>